<dbReference type="OrthoDB" id="1804788at2759"/>
<dbReference type="AlphaFoldDB" id="A0A0S3RWE1"/>
<protein>
    <submittedName>
        <fullName evidence="1">Uncharacterized protein</fullName>
    </submittedName>
</protein>
<sequence length="82" mass="9510">MLFMLVFSLGIDENIIYEDDHKLIQIGPEYAVHILHEHCGGVRYSKRHHHIFIMPITRPKCCLLDVVFLNPDLMIPGSQINL</sequence>
<evidence type="ECO:0000313" key="2">
    <source>
        <dbReference type="Proteomes" id="UP000291084"/>
    </source>
</evidence>
<proteinExistence type="predicted"/>
<gene>
    <name evidence="1" type="primary">Vigan.04G235900</name>
    <name evidence="1" type="ORF">VIGAN_04235900</name>
</gene>
<name>A0A0S3RWE1_PHAAN</name>
<accession>A0A0S3RWE1</accession>
<dbReference type="Proteomes" id="UP000291084">
    <property type="component" value="Chromosome 4"/>
</dbReference>
<reference evidence="1 2" key="1">
    <citation type="journal article" date="2015" name="Sci. Rep.">
        <title>The power of single molecule real-time sequencing technology in the de novo assembly of a eukaryotic genome.</title>
        <authorList>
            <person name="Sakai H."/>
            <person name="Naito K."/>
            <person name="Ogiso-Tanaka E."/>
            <person name="Takahashi Y."/>
            <person name="Iseki K."/>
            <person name="Muto C."/>
            <person name="Satou K."/>
            <person name="Teruya K."/>
            <person name="Shiroma A."/>
            <person name="Shimoji M."/>
            <person name="Hirano T."/>
            <person name="Itoh T."/>
            <person name="Kaga A."/>
            <person name="Tomooka N."/>
        </authorList>
    </citation>
    <scope>NUCLEOTIDE SEQUENCE [LARGE SCALE GENOMIC DNA]</scope>
    <source>
        <strain evidence="2">cv. Shumari</strain>
    </source>
</reference>
<organism evidence="1 2">
    <name type="scientific">Vigna angularis var. angularis</name>
    <dbReference type="NCBI Taxonomy" id="157739"/>
    <lineage>
        <taxon>Eukaryota</taxon>
        <taxon>Viridiplantae</taxon>
        <taxon>Streptophyta</taxon>
        <taxon>Embryophyta</taxon>
        <taxon>Tracheophyta</taxon>
        <taxon>Spermatophyta</taxon>
        <taxon>Magnoliopsida</taxon>
        <taxon>eudicotyledons</taxon>
        <taxon>Gunneridae</taxon>
        <taxon>Pentapetalae</taxon>
        <taxon>rosids</taxon>
        <taxon>fabids</taxon>
        <taxon>Fabales</taxon>
        <taxon>Fabaceae</taxon>
        <taxon>Papilionoideae</taxon>
        <taxon>50 kb inversion clade</taxon>
        <taxon>NPAAA clade</taxon>
        <taxon>indigoferoid/millettioid clade</taxon>
        <taxon>Phaseoleae</taxon>
        <taxon>Vigna</taxon>
    </lineage>
</organism>
<dbReference type="EMBL" id="AP015037">
    <property type="protein sequence ID" value="BAT84889.1"/>
    <property type="molecule type" value="Genomic_DNA"/>
</dbReference>
<keyword evidence="2" id="KW-1185">Reference proteome</keyword>
<evidence type="ECO:0000313" key="1">
    <source>
        <dbReference type="EMBL" id="BAT84889.1"/>
    </source>
</evidence>